<dbReference type="EMBL" id="AP028918">
    <property type="protein sequence ID" value="BES99706.1"/>
    <property type="molecule type" value="Genomic_DNA"/>
</dbReference>
<protein>
    <submittedName>
        <fullName evidence="1">Uncharacterized protein</fullName>
    </submittedName>
</protein>
<evidence type="ECO:0000313" key="1">
    <source>
        <dbReference type="EMBL" id="BES99706.1"/>
    </source>
</evidence>
<gene>
    <name evidence="1" type="ORF">NTJ_12523</name>
</gene>
<reference evidence="1 2" key="1">
    <citation type="submission" date="2023-09" db="EMBL/GenBank/DDBJ databases">
        <title>Nesidiocoris tenuis whole genome shotgun sequence.</title>
        <authorList>
            <person name="Shibata T."/>
            <person name="Shimoda M."/>
            <person name="Kobayashi T."/>
            <person name="Uehara T."/>
        </authorList>
    </citation>
    <scope>NUCLEOTIDE SEQUENCE [LARGE SCALE GENOMIC DNA]</scope>
    <source>
        <strain evidence="1 2">Japan</strain>
    </source>
</reference>
<keyword evidence="2" id="KW-1185">Reference proteome</keyword>
<evidence type="ECO:0000313" key="2">
    <source>
        <dbReference type="Proteomes" id="UP001307889"/>
    </source>
</evidence>
<dbReference type="Proteomes" id="UP001307889">
    <property type="component" value="Chromosome 10"/>
</dbReference>
<proteinExistence type="predicted"/>
<sequence>MNMKNQLLLRKAKVMAVSTAAARIGTPGLKSFPATDTSGNRKIAILEARKTRNINSTKPEEVSAVWIGKQAFTRSSPVSSKVTTNNFRDSDS</sequence>
<name>A0ABN7B972_9HEMI</name>
<organism evidence="1 2">
    <name type="scientific">Nesidiocoris tenuis</name>
    <dbReference type="NCBI Taxonomy" id="355587"/>
    <lineage>
        <taxon>Eukaryota</taxon>
        <taxon>Metazoa</taxon>
        <taxon>Ecdysozoa</taxon>
        <taxon>Arthropoda</taxon>
        <taxon>Hexapoda</taxon>
        <taxon>Insecta</taxon>
        <taxon>Pterygota</taxon>
        <taxon>Neoptera</taxon>
        <taxon>Paraneoptera</taxon>
        <taxon>Hemiptera</taxon>
        <taxon>Heteroptera</taxon>
        <taxon>Panheteroptera</taxon>
        <taxon>Cimicomorpha</taxon>
        <taxon>Miridae</taxon>
        <taxon>Dicyphina</taxon>
        <taxon>Nesidiocoris</taxon>
    </lineage>
</organism>
<accession>A0ABN7B972</accession>